<sequence length="101" mass="11291">MSFIPDAATVETVEKEEITTLHFGHDDVLHDLPAQQRRRHDAERAATLGNAYHGKLDIYFQTADGATKRVATTVWEVDSEFVSLKSGIALPLRAVLGFDFY</sequence>
<comment type="caution">
    <text evidence="1">The sequence shown here is derived from an EMBL/GenBank/DDBJ whole genome shotgun (WGS) entry which is preliminary data.</text>
</comment>
<proteinExistence type="predicted"/>
<dbReference type="Proteomes" id="UP001176429">
    <property type="component" value="Unassembled WGS sequence"/>
</dbReference>
<evidence type="ECO:0000313" key="1">
    <source>
        <dbReference type="EMBL" id="MDO7873646.1"/>
    </source>
</evidence>
<organism evidence="1 2">
    <name type="scientific">Hymenobacter aranciens</name>
    <dbReference type="NCBI Taxonomy" id="3063996"/>
    <lineage>
        <taxon>Bacteria</taxon>
        <taxon>Pseudomonadati</taxon>
        <taxon>Bacteroidota</taxon>
        <taxon>Cytophagia</taxon>
        <taxon>Cytophagales</taxon>
        <taxon>Hymenobacteraceae</taxon>
        <taxon>Hymenobacter</taxon>
    </lineage>
</organism>
<name>A0ABT9B5U9_9BACT</name>
<dbReference type="RefSeq" id="WP_305004962.1">
    <property type="nucleotide sequence ID" value="NZ_JAUQSY010000002.1"/>
</dbReference>
<accession>A0ABT9B5U9</accession>
<gene>
    <name evidence="1" type="ORF">Q5H93_02795</name>
</gene>
<dbReference type="EMBL" id="JAUQSY010000002">
    <property type="protein sequence ID" value="MDO7873646.1"/>
    <property type="molecule type" value="Genomic_DNA"/>
</dbReference>
<reference evidence="1" key="1">
    <citation type="submission" date="2023-07" db="EMBL/GenBank/DDBJ databases">
        <authorList>
            <person name="Kim M.K."/>
        </authorList>
    </citation>
    <scope>NUCLEOTIDE SEQUENCE</scope>
    <source>
        <strain evidence="1">ASUV-10-1</strain>
    </source>
</reference>
<evidence type="ECO:0000313" key="2">
    <source>
        <dbReference type="Proteomes" id="UP001176429"/>
    </source>
</evidence>
<keyword evidence="2" id="KW-1185">Reference proteome</keyword>
<protein>
    <submittedName>
        <fullName evidence="1">Uncharacterized protein</fullName>
    </submittedName>
</protein>